<evidence type="ECO:0000313" key="4">
    <source>
        <dbReference type="Proteomes" id="UP000189981"/>
    </source>
</evidence>
<feature type="region of interest" description="Disordered" evidence="1">
    <location>
        <begin position="916"/>
        <end position="963"/>
    </location>
</feature>
<reference evidence="4" key="1">
    <citation type="submission" date="2017-02" db="EMBL/GenBank/DDBJ databases">
        <authorList>
            <person name="Varghese N."/>
            <person name="Submissions S."/>
        </authorList>
    </citation>
    <scope>NUCLEOTIDE SEQUENCE [LARGE SCALE GENOMIC DNA]</scope>
    <source>
        <strain evidence="4">DSM 22385</strain>
    </source>
</reference>
<protein>
    <submittedName>
        <fullName evidence="3">Carboxypeptidase regulatory-like domain-containing protein</fullName>
    </submittedName>
</protein>
<feature type="domain" description="Outer membrane protein beta-barrel" evidence="2">
    <location>
        <begin position="447"/>
        <end position="906"/>
    </location>
</feature>
<keyword evidence="3" id="KW-0645">Protease</keyword>
<keyword evidence="3" id="KW-0121">Carboxypeptidase</keyword>
<accession>A0A1T5A8D1</accession>
<evidence type="ECO:0000256" key="1">
    <source>
        <dbReference type="SAM" id="MobiDB-lite"/>
    </source>
</evidence>
<keyword evidence="4" id="KW-1185">Reference proteome</keyword>
<feature type="compositionally biased region" description="Basic and acidic residues" evidence="1">
    <location>
        <begin position="919"/>
        <end position="935"/>
    </location>
</feature>
<dbReference type="Gene3D" id="2.60.40.1120">
    <property type="entry name" value="Carboxypeptidase-like, regulatory domain"/>
    <property type="match status" value="1"/>
</dbReference>
<feature type="compositionally biased region" description="Gly residues" evidence="1">
    <location>
        <begin position="936"/>
        <end position="957"/>
    </location>
</feature>
<dbReference type="SUPFAM" id="SSF49464">
    <property type="entry name" value="Carboxypeptidase regulatory domain-like"/>
    <property type="match status" value="1"/>
</dbReference>
<dbReference type="EMBL" id="FUYR01000001">
    <property type="protein sequence ID" value="SKB31244.1"/>
    <property type="molecule type" value="Genomic_DNA"/>
</dbReference>
<gene>
    <name evidence="3" type="ORF">SAMN05661099_0439</name>
</gene>
<dbReference type="AlphaFoldDB" id="A0A1T5A8D1"/>
<dbReference type="Pfam" id="PF13620">
    <property type="entry name" value="CarboxypepD_reg"/>
    <property type="match status" value="1"/>
</dbReference>
<dbReference type="GO" id="GO:0004180">
    <property type="term" value="F:carboxypeptidase activity"/>
    <property type="evidence" value="ECO:0007669"/>
    <property type="project" value="UniProtKB-KW"/>
</dbReference>
<dbReference type="SUPFAM" id="SSF56935">
    <property type="entry name" value="Porins"/>
    <property type="match status" value="1"/>
</dbReference>
<sequence>MPGNQYGILQTTMNKKLILFLSIFLLGNSLYAQTPRNVSGVVQDSTGTGVFSATIRLVPSGSGDTLMTRSDVDGNFTFRAVSNSNFSVLVSSLGFAPTTVNSTNTDGATPIVLPTIILKATSRLIQEVVVNGTPPVLIKTDTVEYRVSDLKLKPDAVVEDAIKRLDGAEVDKDGNVTAAGKPVTKIKVNGKEVFGGDMKTITKNIPADAIDKIQLVEDYGDQANFTGVKEGDPETIINITTRPGRDRGYMVNSTVGGGTDERYQMGLFAQQMQGERILGINANLNNNGTQIGGENFGGRMGQRGGGGGFQGGGGGQGITNLSSVALNYNNKFGDKLRLASSYYFNNQDRSTISNVFRSNANTLGTILSNEFSDASNVTSSHSFNGRLEYNINKSNLLVFTPFLTFRNTTSESTGSVSQTGVINQNQTTVATNSSFTPNVNANLLYNHLFPKAGRNYSLNLSFRNSNLESDQENDNHIVYNDPAGNTLKDSINFRLNSTANRTFSTSSRLVYNEPISKTGRLQFNYDINYNKYDNSRISSLANAAGVPQPIDSLSNIFDYSFVSQRIGMNYNYRDKNSELSLGLTANPTQLSGSSATLGTSISRSNLFFAPIARYQYRFGGTKSIRVNYFGSAAEPQFAQLQPVRDVSNPQRPIVGNPDLNSSFSHNVDAELRFSNIEKRSSLMFNIQGNAISNQIVQNIVLIPDVFGSRKQEVRYVNTNGYYSYYGGYNWSKSFADRQYTVRLSGDTRFTRGVSLADNIKNYSNRRNISQRLSLQINPGEWMELSPQLMYGRTVTDYTLPTNTDTKINTYGLNMDGRFLFMKDKSLIFGFNGGKTFNTGYVGNLNTNPLVVNSYIEKKFKKNMATLRLQAFDIFDQSNNINRAVIENGFTDTQTNRLTRYFMLTLNLRINKFAGGVQRSTERPEGDRGNFERGEGGQRPGFDRGGLQNGGGQQNGGGMRRDIN</sequence>
<dbReference type="STRING" id="572036.SAMN05661099_0439"/>
<evidence type="ECO:0000313" key="3">
    <source>
        <dbReference type="EMBL" id="SKB31244.1"/>
    </source>
</evidence>
<proteinExistence type="predicted"/>
<dbReference type="Pfam" id="PF14905">
    <property type="entry name" value="OMP_b-brl_3"/>
    <property type="match status" value="1"/>
</dbReference>
<dbReference type="OrthoDB" id="1086219at2"/>
<evidence type="ECO:0000259" key="2">
    <source>
        <dbReference type="Pfam" id="PF14905"/>
    </source>
</evidence>
<dbReference type="Proteomes" id="UP000189981">
    <property type="component" value="Unassembled WGS sequence"/>
</dbReference>
<dbReference type="InterPro" id="IPR008969">
    <property type="entry name" value="CarboxyPept-like_regulatory"/>
</dbReference>
<name>A0A1T5A8D1_9SPHI</name>
<dbReference type="InterPro" id="IPR041700">
    <property type="entry name" value="OMP_b-brl_3"/>
</dbReference>
<keyword evidence="3" id="KW-0378">Hydrolase</keyword>
<organism evidence="3 4">
    <name type="scientific">Daejeonella lutea</name>
    <dbReference type="NCBI Taxonomy" id="572036"/>
    <lineage>
        <taxon>Bacteria</taxon>
        <taxon>Pseudomonadati</taxon>
        <taxon>Bacteroidota</taxon>
        <taxon>Sphingobacteriia</taxon>
        <taxon>Sphingobacteriales</taxon>
        <taxon>Sphingobacteriaceae</taxon>
        <taxon>Daejeonella</taxon>
    </lineage>
</organism>